<sequence length="97" mass="10420">MGPLQQIWDPHVIGPFRETLGRPAGRGLPPTCRFGRQVGRPARTANHLPFGFFSQIVTHTTATLRRAVGVERSGAEEEATAAAAAALPSSLVDILKY</sequence>
<reference evidence="1" key="1">
    <citation type="journal article" date="2021" name="bioRxiv">
        <title>Whole Genome Assembly and Annotation of Northern Wild Rice, Zizania palustris L., Supports a Whole Genome Duplication in the Zizania Genus.</title>
        <authorList>
            <person name="Haas M."/>
            <person name="Kono T."/>
            <person name="Macchietto M."/>
            <person name="Millas R."/>
            <person name="McGilp L."/>
            <person name="Shao M."/>
            <person name="Duquette J."/>
            <person name="Hirsch C.N."/>
            <person name="Kimball J."/>
        </authorList>
    </citation>
    <scope>NUCLEOTIDE SEQUENCE</scope>
    <source>
        <tissue evidence="1">Fresh leaf tissue</tissue>
    </source>
</reference>
<evidence type="ECO:0000313" key="1">
    <source>
        <dbReference type="EMBL" id="KAG8089359.1"/>
    </source>
</evidence>
<dbReference type="EMBL" id="JAAALK010000081">
    <property type="protein sequence ID" value="KAG8089359.1"/>
    <property type="molecule type" value="Genomic_DNA"/>
</dbReference>
<dbReference type="Proteomes" id="UP000729402">
    <property type="component" value="Unassembled WGS sequence"/>
</dbReference>
<proteinExistence type="predicted"/>
<organism evidence="1 2">
    <name type="scientific">Zizania palustris</name>
    <name type="common">Northern wild rice</name>
    <dbReference type="NCBI Taxonomy" id="103762"/>
    <lineage>
        <taxon>Eukaryota</taxon>
        <taxon>Viridiplantae</taxon>
        <taxon>Streptophyta</taxon>
        <taxon>Embryophyta</taxon>
        <taxon>Tracheophyta</taxon>
        <taxon>Spermatophyta</taxon>
        <taxon>Magnoliopsida</taxon>
        <taxon>Liliopsida</taxon>
        <taxon>Poales</taxon>
        <taxon>Poaceae</taxon>
        <taxon>BOP clade</taxon>
        <taxon>Oryzoideae</taxon>
        <taxon>Oryzeae</taxon>
        <taxon>Zizaniinae</taxon>
        <taxon>Zizania</taxon>
    </lineage>
</organism>
<gene>
    <name evidence="1" type="ORF">GUJ93_ZPchr0011g28730</name>
</gene>
<dbReference type="AlphaFoldDB" id="A0A8J5WHE4"/>
<name>A0A8J5WHE4_ZIZPA</name>
<comment type="caution">
    <text evidence="1">The sequence shown here is derived from an EMBL/GenBank/DDBJ whole genome shotgun (WGS) entry which is preliminary data.</text>
</comment>
<reference evidence="1" key="2">
    <citation type="submission" date="2021-02" db="EMBL/GenBank/DDBJ databases">
        <authorList>
            <person name="Kimball J.A."/>
            <person name="Haas M.W."/>
            <person name="Macchietto M."/>
            <person name="Kono T."/>
            <person name="Duquette J."/>
            <person name="Shao M."/>
        </authorList>
    </citation>
    <scope>NUCLEOTIDE SEQUENCE</scope>
    <source>
        <tissue evidence="1">Fresh leaf tissue</tissue>
    </source>
</reference>
<protein>
    <submittedName>
        <fullName evidence="1">Uncharacterized protein</fullName>
    </submittedName>
</protein>
<evidence type="ECO:0000313" key="2">
    <source>
        <dbReference type="Proteomes" id="UP000729402"/>
    </source>
</evidence>
<keyword evidence="2" id="KW-1185">Reference proteome</keyword>
<accession>A0A8J5WHE4</accession>